<name>A0A024FVZ2_9STRA</name>
<evidence type="ECO:0000313" key="2">
    <source>
        <dbReference type="EMBL" id="CCI11333.1"/>
    </source>
</evidence>
<dbReference type="Proteomes" id="UP000053237">
    <property type="component" value="Unassembled WGS sequence"/>
</dbReference>
<feature type="transmembrane region" description="Helical" evidence="1">
    <location>
        <begin position="12"/>
        <end position="32"/>
    </location>
</feature>
<reference evidence="2 3" key="1">
    <citation type="submission" date="2012-05" db="EMBL/GenBank/DDBJ databases">
        <title>Recombination and specialization in a pathogen metapopulation.</title>
        <authorList>
            <person name="Gardiner A."/>
            <person name="Kemen E."/>
            <person name="Schultz-Larsen T."/>
            <person name="MacLean D."/>
            <person name="Van Oosterhout C."/>
            <person name="Jones J.D.G."/>
        </authorList>
    </citation>
    <scope>NUCLEOTIDE SEQUENCE [LARGE SCALE GENOMIC DNA]</scope>
    <source>
        <strain evidence="2 3">Ac Nc2</strain>
    </source>
</reference>
<protein>
    <submittedName>
        <fullName evidence="2">Uncharacterized protein</fullName>
    </submittedName>
</protein>
<dbReference type="EMBL" id="CAIX01000945">
    <property type="protein sequence ID" value="CCI11333.1"/>
    <property type="molecule type" value="Genomic_DNA"/>
</dbReference>
<keyword evidence="3" id="KW-1185">Reference proteome</keyword>
<keyword evidence="1" id="KW-1133">Transmembrane helix</keyword>
<evidence type="ECO:0000313" key="3">
    <source>
        <dbReference type="Proteomes" id="UP000053237"/>
    </source>
</evidence>
<organism evidence="2 3">
    <name type="scientific">Albugo candida</name>
    <dbReference type="NCBI Taxonomy" id="65357"/>
    <lineage>
        <taxon>Eukaryota</taxon>
        <taxon>Sar</taxon>
        <taxon>Stramenopiles</taxon>
        <taxon>Oomycota</taxon>
        <taxon>Peronosporomycetes</taxon>
        <taxon>Albuginales</taxon>
        <taxon>Albuginaceae</taxon>
        <taxon>Albugo</taxon>
    </lineage>
</organism>
<keyword evidence="1" id="KW-0812">Transmembrane</keyword>
<keyword evidence="1" id="KW-0472">Membrane</keyword>
<accession>A0A024FVZ2</accession>
<proteinExistence type="predicted"/>
<sequence length="317" mass="34218">MGGMLAAFRYVVPLSTALVGGSTVTIFGISAANMISTSTMMASDAMAVASQTSQFAVAASKELDAKFSAENYALIPAGNSHQYKKMMLLAWRQGTCMRAVILNTTAVEVLTLLMRPIFSAARVKGTREHRMSWWLRQHPPRSNYIIAAIVQPKVPLVKSPVVNAPLPVPPIASVQTTAPVSKYSETNGTVEAKIVEKSMVKNASIADILSPSLRMNMFGTLETKSPTLLESSHSDENKTEQITKTISSSPAINSPPILSPLTTSEPKIVSAATLSPSLVPNDSFNRIRPVVTAAPYPISVFKAPDLREENLNWDFDN</sequence>
<comment type="caution">
    <text evidence="2">The sequence shown here is derived from an EMBL/GenBank/DDBJ whole genome shotgun (WGS) entry which is preliminary data.</text>
</comment>
<dbReference type="InParanoid" id="A0A024FVZ2"/>
<dbReference type="AlphaFoldDB" id="A0A024FVZ2"/>
<evidence type="ECO:0000256" key="1">
    <source>
        <dbReference type="SAM" id="Phobius"/>
    </source>
</evidence>
<gene>
    <name evidence="2" type="ORF">BN9_127450</name>
</gene>